<sequence>MAAWLETNEKRPPFFTNKLIESPKACDGLILPIHGLMICAAVPSTIIIVRMRTTPAILPRLPSKPNIHISNINMGRIQ</sequence>
<keyword evidence="1" id="KW-0472">Membrane</keyword>
<proteinExistence type="predicted"/>
<evidence type="ECO:0000313" key="2">
    <source>
        <dbReference type="EMBL" id="SVA99084.1"/>
    </source>
</evidence>
<dbReference type="AlphaFoldDB" id="A0A382ACI3"/>
<organism evidence="2">
    <name type="scientific">marine metagenome</name>
    <dbReference type="NCBI Taxonomy" id="408172"/>
    <lineage>
        <taxon>unclassified sequences</taxon>
        <taxon>metagenomes</taxon>
        <taxon>ecological metagenomes</taxon>
    </lineage>
</organism>
<dbReference type="EMBL" id="UINC01024771">
    <property type="protein sequence ID" value="SVA99084.1"/>
    <property type="molecule type" value="Genomic_DNA"/>
</dbReference>
<gene>
    <name evidence="2" type="ORF">METZ01_LOCUS151938</name>
</gene>
<accession>A0A382ACI3</accession>
<keyword evidence="1" id="KW-1133">Transmembrane helix</keyword>
<protein>
    <submittedName>
        <fullName evidence="2">Uncharacterized protein</fullName>
    </submittedName>
</protein>
<feature type="transmembrane region" description="Helical" evidence="1">
    <location>
        <begin position="29"/>
        <end position="49"/>
    </location>
</feature>
<name>A0A382ACI3_9ZZZZ</name>
<evidence type="ECO:0000256" key="1">
    <source>
        <dbReference type="SAM" id="Phobius"/>
    </source>
</evidence>
<keyword evidence="1" id="KW-0812">Transmembrane</keyword>
<reference evidence="2" key="1">
    <citation type="submission" date="2018-05" db="EMBL/GenBank/DDBJ databases">
        <authorList>
            <person name="Lanie J.A."/>
            <person name="Ng W.-L."/>
            <person name="Kazmierczak K.M."/>
            <person name="Andrzejewski T.M."/>
            <person name="Davidsen T.M."/>
            <person name="Wayne K.J."/>
            <person name="Tettelin H."/>
            <person name="Glass J.I."/>
            <person name="Rusch D."/>
            <person name="Podicherti R."/>
            <person name="Tsui H.-C.T."/>
            <person name="Winkler M.E."/>
        </authorList>
    </citation>
    <scope>NUCLEOTIDE SEQUENCE</scope>
</reference>